<dbReference type="EMBL" id="CAJVPY010006333">
    <property type="protein sequence ID" value="CAG8660708.1"/>
    <property type="molecule type" value="Genomic_DNA"/>
</dbReference>
<organism evidence="2 3">
    <name type="scientific">Dentiscutata erythropus</name>
    <dbReference type="NCBI Taxonomy" id="1348616"/>
    <lineage>
        <taxon>Eukaryota</taxon>
        <taxon>Fungi</taxon>
        <taxon>Fungi incertae sedis</taxon>
        <taxon>Mucoromycota</taxon>
        <taxon>Glomeromycotina</taxon>
        <taxon>Glomeromycetes</taxon>
        <taxon>Diversisporales</taxon>
        <taxon>Gigasporaceae</taxon>
        <taxon>Dentiscutata</taxon>
    </lineage>
</organism>
<keyword evidence="3" id="KW-1185">Reference proteome</keyword>
<sequence length="73" mass="8325">STKEDFKNCTVSNREDTTTGPTNQKESNIVERKENPYTSTKANENKTSSNLVLPRHLHAGTNFEQTRKTENQK</sequence>
<feature type="non-terminal residue" evidence="2">
    <location>
        <position position="1"/>
    </location>
</feature>
<evidence type="ECO:0000256" key="1">
    <source>
        <dbReference type="SAM" id="MobiDB-lite"/>
    </source>
</evidence>
<feature type="compositionally biased region" description="Polar residues" evidence="1">
    <location>
        <begin position="18"/>
        <end position="27"/>
    </location>
</feature>
<reference evidence="2" key="1">
    <citation type="submission" date="2021-06" db="EMBL/GenBank/DDBJ databases">
        <authorList>
            <person name="Kallberg Y."/>
            <person name="Tangrot J."/>
            <person name="Rosling A."/>
        </authorList>
    </citation>
    <scope>NUCLEOTIDE SEQUENCE</scope>
    <source>
        <strain evidence="2">MA453B</strain>
    </source>
</reference>
<feature type="compositionally biased region" description="Polar residues" evidence="1">
    <location>
        <begin position="36"/>
        <end position="51"/>
    </location>
</feature>
<proteinExistence type="predicted"/>
<comment type="caution">
    <text evidence="2">The sequence shown here is derived from an EMBL/GenBank/DDBJ whole genome shotgun (WGS) entry which is preliminary data.</text>
</comment>
<gene>
    <name evidence="2" type="ORF">DERYTH_LOCUS10695</name>
</gene>
<feature type="compositionally biased region" description="Basic and acidic residues" evidence="1">
    <location>
        <begin position="1"/>
        <end position="17"/>
    </location>
</feature>
<protein>
    <submittedName>
        <fullName evidence="2">11624_t:CDS:1</fullName>
    </submittedName>
</protein>
<evidence type="ECO:0000313" key="3">
    <source>
        <dbReference type="Proteomes" id="UP000789405"/>
    </source>
</evidence>
<evidence type="ECO:0000313" key="2">
    <source>
        <dbReference type="EMBL" id="CAG8660708.1"/>
    </source>
</evidence>
<dbReference type="Proteomes" id="UP000789405">
    <property type="component" value="Unassembled WGS sequence"/>
</dbReference>
<name>A0A9N9E1N1_9GLOM</name>
<feature type="region of interest" description="Disordered" evidence="1">
    <location>
        <begin position="1"/>
        <end position="73"/>
    </location>
</feature>
<dbReference type="AlphaFoldDB" id="A0A9N9E1N1"/>
<accession>A0A9N9E1N1</accession>